<name>A0A7X9SF71_9BACE</name>
<gene>
    <name evidence="1" type="ORF">HF841_18335</name>
</gene>
<accession>A0A7X9SF71</accession>
<organism evidence="1 2">
    <name type="scientific">Bacteroides eggerthii</name>
    <dbReference type="NCBI Taxonomy" id="28111"/>
    <lineage>
        <taxon>Bacteria</taxon>
        <taxon>Pseudomonadati</taxon>
        <taxon>Bacteroidota</taxon>
        <taxon>Bacteroidia</taxon>
        <taxon>Bacteroidales</taxon>
        <taxon>Bacteroidaceae</taxon>
        <taxon>Bacteroides</taxon>
    </lineage>
</organism>
<dbReference type="AlphaFoldDB" id="A0A7X9SF71"/>
<evidence type="ECO:0000313" key="2">
    <source>
        <dbReference type="Proteomes" id="UP000520291"/>
    </source>
</evidence>
<comment type="caution">
    <text evidence="1">The sequence shown here is derived from an EMBL/GenBank/DDBJ whole genome shotgun (WGS) entry which is preliminary data.</text>
</comment>
<dbReference type="EMBL" id="JABAGL010000037">
    <property type="protein sequence ID" value="NME87943.1"/>
    <property type="molecule type" value="Genomic_DNA"/>
</dbReference>
<protein>
    <submittedName>
        <fullName evidence="1">Transcriptional regulator</fullName>
    </submittedName>
</protein>
<evidence type="ECO:0000313" key="1">
    <source>
        <dbReference type="EMBL" id="NME87943.1"/>
    </source>
</evidence>
<sequence>MKPNVIIELQPYLHDYLYHEFGCRPSDAGVNVTTANDIGKFIQAMVTVTDRPPKQAIKENPITLFLPIQEWNHFILQENFIYVPEWKQRMLQDYIEASFRIRIREYFVAGYEKGYKQDRIIRAFLMAYNIKNNAINYDAVKKIDYRNRKRMIKEVNNDIQLSLFP</sequence>
<dbReference type="RefSeq" id="WP_118364215.1">
    <property type="nucleotide sequence ID" value="NZ_JABAGL010000037.1"/>
</dbReference>
<reference evidence="1 2" key="1">
    <citation type="submission" date="2020-04" db="EMBL/GenBank/DDBJ databases">
        <authorList>
            <person name="Hitch T.C.A."/>
            <person name="Wylensek D."/>
            <person name="Clavel T."/>
        </authorList>
    </citation>
    <scope>NUCLEOTIDE SEQUENCE [LARGE SCALE GENOMIC DNA]</scope>
    <source>
        <strain evidence="1 2">WCA3-601-WT-5E</strain>
    </source>
</reference>
<proteinExistence type="predicted"/>
<dbReference type="Proteomes" id="UP000520291">
    <property type="component" value="Unassembled WGS sequence"/>
</dbReference>